<dbReference type="AlphaFoldDB" id="A0A1H2PSH8"/>
<dbReference type="STRING" id="1770053.SAMN05216551_10762"/>
<protein>
    <recommendedName>
        <fullName evidence="1">DUF4224 domain-containing protein</fullName>
    </recommendedName>
</protein>
<sequence length="78" mass="8913">MNESMFLTRDEVRDLTYRTRRDAQASALTLMGIEHKIRPDGSVAVLREHVTQQMGIAQPVRKRRAVEPDWSALHAARA</sequence>
<proteinExistence type="predicted"/>
<dbReference type="Pfam" id="PF13986">
    <property type="entry name" value="DUF4224"/>
    <property type="match status" value="1"/>
</dbReference>
<accession>A0A1H2PSH8</accession>
<keyword evidence="3" id="KW-1185">Reference proteome</keyword>
<feature type="domain" description="DUF4224" evidence="1">
    <location>
        <begin position="6"/>
        <end position="50"/>
    </location>
</feature>
<evidence type="ECO:0000259" key="1">
    <source>
        <dbReference type="Pfam" id="PF13986"/>
    </source>
</evidence>
<reference evidence="3" key="1">
    <citation type="submission" date="2016-09" db="EMBL/GenBank/DDBJ databases">
        <authorList>
            <person name="Varghese N."/>
            <person name="Submissions S."/>
        </authorList>
    </citation>
    <scope>NUCLEOTIDE SEQUENCE [LARGE SCALE GENOMIC DNA]</scope>
    <source>
        <strain evidence="3">JS23</strain>
    </source>
</reference>
<dbReference type="InterPro" id="IPR025319">
    <property type="entry name" value="DUF4224"/>
</dbReference>
<gene>
    <name evidence="2" type="ORF">SAMN05216551_10762</name>
</gene>
<dbReference type="RefSeq" id="WP_235837939.1">
    <property type="nucleotide sequence ID" value="NZ_FNLO01000007.1"/>
</dbReference>
<dbReference type="EMBL" id="FNLO01000007">
    <property type="protein sequence ID" value="SDV49093.1"/>
    <property type="molecule type" value="Genomic_DNA"/>
</dbReference>
<evidence type="ECO:0000313" key="2">
    <source>
        <dbReference type="EMBL" id="SDV49093.1"/>
    </source>
</evidence>
<organism evidence="2 3">
    <name type="scientific">Chitinasiproducens palmae</name>
    <dbReference type="NCBI Taxonomy" id="1770053"/>
    <lineage>
        <taxon>Bacteria</taxon>
        <taxon>Pseudomonadati</taxon>
        <taxon>Pseudomonadota</taxon>
        <taxon>Betaproteobacteria</taxon>
        <taxon>Burkholderiales</taxon>
        <taxon>Burkholderiaceae</taxon>
        <taxon>Chitinasiproducens</taxon>
    </lineage>
</organism>
<dbReference type="Proteomes" id="UP000243719">
    <property type="component" value="Unassembled WGS sequence"/>
</dbReference>
<evidence type="ECO:0000313" key="3">
    <source>
        <dbReference type="Proteomes" id="UP000243719"/>
    </source>
</evidence>
<name>A0A1H2PSH8_9BURK</name>